<sequence>MRNPLAYVGVTWRDVLELVSCDGSQSLPAVITAPAASHALLPPDLGGVLQGRREALPDRPHEGEATDPRTRCTAPVHSLETVRDLIGEIQNTNASQHKAAGGMQIE</sequence>
<reference evidence="2" key="1">
    <citation type="journal article" date="2022" name="bioRxiv">
        <title>Sequencing and chromosome-scale assembly of the giantPleurodeles waltlgenome.</title>
        <authorList>
            <person name="Brown T."/>
            <person name="Elewa A."/>
            <person name="Iarovenko S."/>
            <person name="Subramanian E."/>
            <person name="Araus A.J."/>
            <person name="Petzold A."/>
            <person name="Susuki M."/>
            <person name="Suzuki K.-i.T."/>
            <person name="Hayashi T."/>
            <person name="Toyoda A."/>
            <person name="Oliveira C."/>
            <person name="Osipova E."/>
            <person name="Leigh N.D."/>
            <person name="Simon A."/>
            <person name="Yun M.H."/>
        </authorList>
    </citation>
    <scope>NUCLEOTIDE SEQUENCE</scope>
    <source>
        <strain evidence="2">20211129_DDA</strain>
        <tissue evidence="2">Liver</tissue>
    </source>
</reference>
<dbReference type="EMBL" id="JANPWB010000009">
    <property type="protein sequence ID" value="KAJ1148777.1"/>
    <property type="molecule type" value="Genomic_DNA"/>
</dbReference>
<feature type="region of interest" description="Disordered" evidence="1">
    <location>
        <begin position="44"/>
        <end position="72"/>
    </location>
</feature>
<proteinExistence type="predicted"/>
<accession>A0AAV7RAF0</accession>
<feature type="compositionally biased region" description="Basic and acidic residues" evidence="1">
    <location>
        <begin position="51"/>
        <end position="70"/>
    </location>
</feature>
<keyword evidence="3" id="KW-1185">Reference proteome</keyword>
<organism evidence="2 3">
    <name type="scientific">Pleurodeles waltl</name>
    <name type="common">Iberian ribbed newt</name>
    <dbReference type="NCBI Taxonomy" id="8319"/>
    <lineage>
        <taxon>Eukaryota</taxon>
        <taxon>Metazoa</taxon>
        <taxon>Chordata</taxon>
        <taxon>Craniata</taxon>
        <taxon>Vertebrata</taxon>
        <taxon>Euteleostomi</taxon>
        <taxon>Amphibia</taxon>
        <taxon>Batrachia</taxon>
        <taxon>Caudata</taxon>
        <taxon>Salamandroidea</taxon>
        <taxon>Salamandridae</taxon>
        <taxon>Pleurodelinae</taxon>
        <taxon>Pleurodeles</taxon>
    </lineage>
</organism>
<evidence type="ECO:0000256" key="1">
    <source>
        <dbReference type="SAM" id="MobiDB-lite"/>
    </source>
</evidence>
<protein>
    <submittedName>
        <fullName evidence="2">Uncharacterized protein</fullName>
    </submittedName>
</protein>
<evidence type="ECO:0000313" key="2">
    <source>
        <dbReference type="EMBL" id="KAJ1148777.1"/>
    </source>
</evidence>
<comment type="caution">
    <text evidence="2">The sequence shown here is derived from an EMBL/GenBank/DDBJ whole genome shotgun (WGS) entry which is preliminary data.</text>
</comment>
<dbReference type="AlphaFoldDB" id="A0AAV7RAF0"/>
<gene>
    <name evidence="2" type="ORF">NDU88_001603</name>
</gene>
<dbReference type="Proteomes" id="UP001066276">
    <property type="component" value="Chromosome 5"/>
</dbReference>
<name>A0AAV7RAF0_PLEWA</name>
<evidence type="ECO:0000313" key="3">
    <source>
        <dbReference type="Proteomes" id="UP001066276"/>
    </source>
</evidence>